<keyword evidence="5 11" id="KW-0808">Transferase</keyword>
<dbReference type="EC" id="2.7.1.71" evidence="3 11"/>
<dbReference type="PROSITE" id="PS01128">
    <property type="entry name" value="SHIKIMATE_KINASE"/>
    <property type="match status" value="1"/>
</dbReference>
<dbReference type="GO" id="GO:0009073">
    <property type="term" value="P:aromatic amino acid family biosynthetic process"/>
    <property type="evidence" value="ECO:0007669"/>
    <property type="project" value="UniProtKB-KW"/>
</dbReference>
<comment type="caution">
    <text evidence="11">Lacks conserved residue(s) required for the propagation of feature annotation.</text>
</comment>
<dbReference type="HAMAP" id="MF_00109">
    <property type="entry name" value="Shikimate_kinase"/>
    <property type="match status" value="1"/>
</dbReference>
<evidence type="ECO:0000256" key="3">
    <source>
        <dbReference type="ARBA" id="ARBA00012154"/>
    </source>
</evidence>
<comment type="catalytic activity">
    <reaction evidence="10 11">
        <text>shikimate + ATP = 3-phosphoshikimate + ADP + H(+)</text>
        <dbReference type="Rhea" id="RHEA:13121"/>
        <dbReference type="ChEBI" id="CHEBI:15378"/>
        <dbReference type="ChEBI" id="CHEBI:30616"/>
        <dbReference type="ChEBI" id="CHEBI:36208"/>
        <dbReference type="ChEBI" id="CHEBI:145989"/>
        <dbReference type="ChEBI" id="CHEBI:456216"/>
        <dbReference type="EC" id="2.7.1.71"/>
    </reaction>
</comment>
<comment type="subcellular location">
    <subcellularLocation>
        <location evidence="11">Cytoplasm</location>
    </subcellularLocation>
</comment>
<dbReference type="GO" id="GO:0000287">
    <property type="term" value="F:magnesium ion binding"/>
    <property type="evidence" value="ECO:0007669"/>
    <property type="project" value="UniProtKB-UniRule"/>
</dbReference>
<dbReference type="EMBL" id="WKZA01000005">
    <property type="protein sequence ID" value="MSA93902.1"/>
    <property type="molecule type" value="Genomic_DNA"/>
</dbReference>
<feature type="binding site" evidence="11">
    <location>
        <position position="38"/>
    </location>
    <ligand>
        <name>substrate</name>
    </ligand>
</feature>
<feature type="binding site" evidence="11">
    <location>
        <position position="20"/>
    </location>
    <ligand>
        <name>Mg(2+)</name>
        <dbReference type="ChEBI" id="CHEBI:18420"/>
    </ligand>
</feature>
<keyword evidence="8 11" id="KW-0067">ATP-binding</keyword>
<dbReference type="EMBL" id="QIBW01000002">
    <property type="protein sequence ID" value="ROT91705.1"/>
    <property type="molecule type" value="Genomic_DNA"/>
</dbReference>
<dbReference type="PANTHER" id="PTHR21087">
    <property type="entry name" value="SHIKIMATE KINASE"/>
    <property type="match status" value="1"/>
</dbReference>
<comment type="pathway">
    <text evidence="1 11">Metabolic intermediate biosynthesis; chorismate biosynthesis; chorismate from D-erythrose 4-phosphate and phosphoenolpyruvate: step 5/7.</text>
</comment>
<feature type="binding site" evidence="11">
    <location>
        <position position="138"/>
    </location>
    <ligand>
        <name>substrate</name>
    </ligand>
</feature>
<evidence type="ECO:0000256" key="1">
    <source>
        <dbReference type="ARBA" id="ARBA00004842"/>
    </source>
</evidence>
<feature type="binding site" evidence="11">
    <location>
        <position position="62"/>
    </location>
    <ligand>
        <name>substrate</name>
    </ligand>
</feature>
<accession>A0A423UND7</accession>
<evidence type="ECO:0000256" key="10">
    <source>
        <dbReference type="ARBA" id="ARBA00048567"/>
    </source>
</evidence>
<dbReference type="Gene3D" id="3.40.50.300">
    <property type="entry name" value="P-loop containing nucleotide triphosphate hydrolases"/>
    <property type="match status" value="1"/>
</dbReference>
<organism evidence="13 14">
    <name type="scientific">Gordonibacter urolithinfaciens</name>
    <dbReference type="NCBI Taxonomy" id="1335613"/>
    <lineage>
        <taxon>Bacteria</taxon>
        <taxon>Bacillati</taxon>
        <taxon>Actinomycetota</taxon>
        <taxon>Coriobacteriia</taxon>
        <taxon>Eggerthellales</taxon>
        <taxon>Eggerthellaceae</taxon>
        <taxon>Gordonibacter</taxon>
    </lineage>
</organism>
<dbReference type="GO" id="GO:0004765">
    <property type="term" value="F:shikimate kinase activity"/>
    <property type="evidence" value="ECO:0007669"/>
    <property type="project" value="UniProtKB-UniRule"/>
</dbReference>
<evidence type="ECO:0000256" key="2">
    <source>
        <dbReference type="ARBA" id="ARBA00006997"/>
    </source>
</evidence>
<comment type="similarity">
    <text evidence="2 11">Belongs to the shikimate kinase family.</text>
</comment>
<dbReference type="SUPFAM" id="SSF52540">
    <property type="entry name" value="P-loop containing nucleoside triphosphate hydrolases"/>
    <property type="match status" value="1"/>
</dbReference>
<keyword evidence="4 11" id="KW-0028">Amino-acid biosynthesis</keyword>
<dbReference type="CDD" id="cd00464">
    <property type="entry name" value="SK"/>
    <property type="match status" value="1"/>
</dbReference>
<dbReference type="InterPro" id="IPR023000">
    <property type="entry name" value="Shikimate_kinase_CS"/>
</dbReference>
<evidence type="ECO:0000256" key="5">
    <source>
        <dbReference type="ARBA" id="ARBA00022679"/>
    </source>
</evidence>
<dbReference type="UniPathway" id="UPA00053">
    <property type="reaction ID" value="UER00088"/>
</dbReference>
<keyword evidence="11" id="KW-0460">Magnesium</keyword>
<keyword evidence="11" id="KW-0963">Cytoplasm</keyword>
<sequence length="178" mass="19415">MVSELAKPVFFVGFMGAGKTSVARKLARTCGIASVDMDTYLERREGRRVRELFAEAGEEAFRAIETDVLRELAGKDPLLVSCGGGAVLAPENRAILAERGYVVYLQVTADEAASRISDVSTRPLFRDLETARATIEARLPLYEDVADAVVNTAGKSVAAIAREVRGVLEREGILWQRK</sequence>
<evidence type="ECO:0000256" key="9">
    <source>
        <dbReference type="ARBA" id="ARBA00023141"/>
    </source>
</evidence>
<reference evidence="12 15" key="4">
    <citation type="journal article" date="2019" name="Nat. Med.">
        <title>A library of human gut bacterial isolates paired with longitudinal multiomics data enables mechanistic microbiome research.</title>
        <authorList>
            <person name="Poyet M."/>
            <person name="Groussin M."/>
            <person name="Gibbons S.M."/>
            <person name="Avila-Pacheco J."/>
            <person name="Jiang X."/>
            <person name="Kearney S.M."/>
            <person name="Perrotta A.R."/>
            <person name="Berdy B."/>
            <person name="Zhao S."/>
            <person name="Lieberman T.D."/>
            <person name="Swanson P.K."/>
            <person name="Smith M."/>
            <person name="Roesemann S."/>
            <person name="Alexander J.E."/>
            <person name="Rich S.A."/>
            <person name="Livny J."/>
            <person name="Vlamakis H."/>
            <person name="Clish C."/>
            <person name="Bullock K."/>
            <person name="Deik A."/>
            <person name="Scott J."/>
            <person name="Pierce K.A."/>
            <person name="Xavier R.J."/>
            <person name="Alm E.J."/>
        </authorList>
    </citation>
    <scope>NUCLEOTIDE SEQUENCE [LARGE SCALE GENOMIC DNA]</scope>
    <source>
        <strain evidence="12 15">BIOML-A1</strain>
    </source>
</reference>
<reference evidence="14" key="1">
    <citation type="submission" date="2018-05" db="EMBL/GenBank/DDBJ databases">
        <title>Genome Sequencing of selected type strains of the family Eggerthellaceae.</title>
        <authorList>
            <person name="Danylec N."/>
            <person name="Stoll D.A."/>
            <person name="Doetsch A."/>
            <person name="Huch M."/>
        </authorList>
    </citation>
    <scope>NUCLEOTIDE SEQUENCE [LARGE SCALE GENOMIC DNA]</scope>
    <source>
        <strain evidence="14">DSM 27213</strain>
    </source>
</reference>
<dbReference type="GO" id="GO:0005524">
    <property type="term" value="F:ATP binding"/>
    <property type="evidence" value="ECO:0007669"/>
    <property type="project" value="UniProtKB-UniRule"/>
</dbReference>
<reference evidence="13" key="3">
    <citation type="journal article" date="2019" name="Microbiol. Resour. Announc.">
        <title>Draft Genome Sequences of Type Strains of Gordonibacter faecihominis, Paraeggerthella hongkongensis, Parvibacter caecicola,Slackia equolifaciens, Slackia faecicanis, and Slackia isoflavoniconvertens.</title>
        <authorList>
            <person name="Danylec N."/>
            <person name="Stoll D.A."/>
            <person name="Dotsch A."/>
            <person name="Huch M."/>
        </authorList>
    </citation>
    <scope>NUCLEOTIDE SEQUENCE</scope>
    <source>
        <strain evidence="13">DSM 27213</strain>
    </source>
</reference>
<evidence type="ECO:0000256" key="11">
    <source>
        <dbReference type="HAMAP-Rule" id="MF_00109"/>
    </source>
</evidence>
<keyword evidence="7 11" id="KW-0418">Kinase</keyword>
<evidence type="ECO:0000313" key="14">
    <source>
        <dbReference type="Proteomes" id="UP000285258"/>
    </source>
</evidence>
<feature type="binding site" evidence="11">
    <location>
        <begin position="16"/>
        <end position="21"/>
    </location>
    <ligand>
        <name>ATP</name>
        <dbReference type="ChEBI" id="CHEBI:30616"/>
    </ligand>
</feature>
<dbReference type="GO" id="GO:0005829">
    <property type="term" value="C:cytosol"/>
    <property type="evidence" value="ECO:0007669"/>
    <property type="project" value="TreeGrafter"/>
</dbReference>
<keyword evidence="6 11" id="KW-0547">Nucleotide-binding</keyword>
<evidence type="ECO:0000313" key="15">
    <source>
        <dbReference type="Proteomes" id="UP000462865"/>
    </source>
</evidence>
<evidence type="ECO:0000256" key="6">
    <source>
        <dbReference type="ARBA" id="ARBA00022741"/>
    </source>
</evidence>
<gene>
    <name evidence="11" type="primary">aroK</name>
    <name evidence="13" type="ORF">DMP12_02930</name>
    <name evidence="12" type="ORF">GKG38_02240</name>
</gene>
<dbReference type="InterPro" id="IPR000623">
    <property type="entry name" value="Shikimate_kinase/TSH1"/>
</dbReference>
<reference evidence="13" key="2">
    <citation type="journal article" date="2019" name="Int. J. Syst. Evol. Microbiol.">
        <title>Gordonibacter faecihominis is a later heterotypic synonym of Gordonibacter urolithinfaciens.</title>
        <authorList>
            <person name="Danylec N."/>
            <person name="Stoll D.A."/>
            <person name="Huch M."/>
        </authorList>
    </citation>
    <scope>NUCLEOTIDE SEQUENCE</scope>
    <source>
        <strain evidence="13">DSM 27213</strain>
    </source>
</reference>
<dbReference type="InterPro" id="IPR027417">
    <property type="entry name" value="P-loop_NTPase"/>
</dbReference>
<evidence type="ECO:0000313" key="13">
    <source>
        <dbReference type="EMBL" id="ROT91705.1"/>
    </source>
</evidence>
<name>A0A423UND7_9ACTN</name>
<dbReference type="Pfam" id="PF01202">
    <property type="entry name" value="SKI"/>
    <property type="match status" value="1"/>
</dbReference>
<feature type="binding site" evidence="11">
    <location>
        <position position="84"/>
    </location>
    <ligand>
        <name>substrate</name>
    </ligand>
</feature>
<dbReference type="PRINTS" id="PR01100">
    <property type="entry name" value="SHIKIMTKNASE"/>
</dbReference>
<dbReference type="GO" id="GO:0009423">
    <property type="term" value="P:chorismate biosynthetic process"/>
    <property type="evidence" value="ECO:0007669"/>
    <property type="project" value="UniProtKB-UniRule"/>
</dbReference>
<dbReference type="Proteomes" id="UP000285258">
    <property type="component" value="Unassembled WGS sequence"/>
</dbReference>
<proteinExistence type="inferred from homology"/>
<evidence type="ECO:0000256" key="4">
    <source>
        <dbReference type="ARBA" id="ARBA00022605"/>
    </source>
</evidence>
<protein>
    <recommendedName>
        <fullName evidence="3 11">Shikimate kinase</fullName>
        <shortName evidence="11">SK</shortName>
        <ecNumber evidence="3 11">2.7.1.71</ecNumber>
    </recommendedName>
</protein>
<dbReference type="AlphaFoldDB" id="A0A423UND7"/>
<dbReference type="InterPro" id="IPR031322">
    <property type="entry name" value="Shikimate/glucono_kinase"/>
</dbReference>
<comment type="function">
    <text evidence="11">Catalyzes the specific phosphorylation of the 3-hydroxyl group of shikimic acid using ATP as a cosubstrate.</text>
</comment>
<dbReference type="Proteomes" id="UP000462865">
    <property type="component" value="Unassembled WGS sequence"/>
</dbReference>
<dbReference type="GO" id="GO:0008652">
    <property type="term" value="P:amino acid biosynthetic process"/>
    <property type="evidence" value="ECO:0007669"/>
    <property type="project" value="UniProtKB-KW"/>
</dbReference>
<dbReference type="PANTHER" id="PTHR21087:SF16">
    <property type="entry name" value="SHIKIMATE KINASE 1, CHLOROPLASTIC"/>
    <property type="match status" value="1"/>
</dbReference>
<feature type="binding site" evidence="11">
    <location>
        <position position="122"/>
    </location>
    <ligand>
        <name>ATP</name>
        <dbReference type="ChEBI" id="CHEBI:30616"/>
    </ligand>
</feature>
<keyword evidence="11" id="KW-0479">Metal-binding</keyword>
<keyword evidence="9 11" id="KW-0057">Aromatic amino acid biosynthesis</keyword>
<evidence type="ECO:0000256" key="7">
    <source>
        <dbReference type="ARBA" id="ARBA00022777"/>
    </source>
</evidence>
<comment type="subunit">
    <text evidence="11">Monomer.</text>
</comment>
<comment type="cofactor">
    <cofactor evidence="11">
        <name>Mg(2+)</name>
        <dbReference type="ChEBI" id="CHEBI:18420"/>
    </cofactor>
    <text evidence="11">Binds 1 Mg(2+) ion per subunit.</text>
</comment>
<evidence type="ECO:0000256" key="8">
    <source>
        <dbReference type="ARBA" id="ARBA00022840"/>
    </source>
</evidence>
<comment type="caution">
    <text evidence="13">The sequence shown here is derived from an EMBL/GenBank/DDBJ whole genome shotgun (WGS) entry which is preliminary data.</text>
</comment>
<evidence type="ECO:0000313" key="12">
    <source>
        <dbReference type="EMBL" id="MSA93902.1"/>
    </source>
</evidence>